<name>A0A1I7U0V2_9PELO</name>
<evidence type="ECO:0000313" key="1">
    <source>
        <dbReference type="Proteomes" id="UP000095282"/>
    </source>
</evidence>
<keyword evidence="1" id="KW-1185">Reference proteome</keyword>
<dbReference type="WBParaSite" id="Csp11.Scaffold629.g13731.t1">
    <property type="protein sequence ID" value="Csp11.Scaffold629.g13731.t1"/>
    <property type="gene ID" value="Csp11.Scaffold629.g13731"/>
</dbReference>
<evidence type="ECO:0000313" key="2">
    <source>
        <dbReference type="WBParaSite" id="Csp11.Scaffold629.g13731.t1"/>
    </source>
</evidence>
<accession>A0A1I7U0V2</accession>
<sequence length="187" mass="21527">MLTEHSLKVFNNIMKRSILDNPSFLEVVKMVKKMMQEPTQKVIHGEILKKLVAIEDDYNEHYKPLTDIHAKTDTLSFLLHLRDASIQHNLTIEDSDKLEKMTGTLPFLMQENILEKAFKTVENSMQDLGHEHKRSGLVRKSIVMTSTTNANVTDVYPTPAPDNVKAHQIEYPSWMHDPISASLYNRQ</sequence>
<organism evidence="1 2">
    <name type="scientific">Caenorhabditis tropicalis</name>
    <dbReference type="NCBI Taxonomy" id="1561998"/>
    <lineage>
        <taxon>Eukaryota</taxon>
        <taxon>Metazoa</taxon>
        <taxon>Ecdysozoa</taxon>
        <taxon>Nematoda</taxon>
        <taxon>Chromadorea</taxon>
        <taxon>Rhabditida</taxon>
        <taxon>Rhabditina</taxon>
        <taxon>Rhabditomorpha</taxon>
        <taxon>Rhabditoidea</taxon>
        <taxon>Rhabditidae</taxon>
        <taxon>Peloderinae</taxon>
        <taxon>Caenorhabditis</taxon>
    </lineage>
</organism>
<reference evidence="2" key="1">
    <citation type="submission" date="2016-11" db="UniProtKB">
        <authorList>
            <consortium name="WormBaseParasite"/>
        </authorList>
    </citation>
    <scope>IDENTIFICATION</scope>
</reference>
<proteinExistence type="predicted"/>
<dbReference type="Proteomes" id="UP000095282">
    <property type="component" value="Unplaced"/>
</dbReference>
<protein>
    <submittedName>
        <fullName evidence="2">Uncharacterized protein</fullName>
    </submittedName>
</protein>
<dbReference type="AlphaFoldDB" id="A0A1I7U0V2"/>